<accession>A0ABT1T385</accession>
<keyword evidence="2" id="KW-1185">Reference proteome</keyword>
<organism evidence="1 2">
    <name type="scientific">Mucilaginibacter aquariorum</name>
    <dbReference type="NCBI Taxonomy" id="2967225"/>
    <lineage>
        <taxon>Bacteria</taxon>
        <taxon>Pseudomonadati</taxon>
        <taxon>Bacteroidota</taxon>
        <taxon>Sphingobacteriia</taxon>
        <taxon>Sphingobacteriales</taxon>
        <taxon>Sphingobacteriaceae</taxon>
        <taxon>Mucilaginibacter</taxon>
    </lineage>
</organism>
<dbReference type="PANTHER" id="PTHR43883:SF1">
    <property type="entry name" value="GLUCONOKINASE"/>
    <property type="match status" value="1"/>
</dbReference>
<evidence type="ECO:0000313" key="1">
    <source>
        <dbReference type="EMBL" id="MCQ6958731.1"/>
    </source>
</evidence>
<name>A0ABT1T385_9SPHI</name>
<proteinExistence type="predicted"/>
<dbReference type="SUPFAM" id="SSF56112">
    <property type="entry name" value="Protein kinase-like (PK-like)"/>
    <property type="match status" value="1"/>
</dbReference>
<dbReference type="PANTHER" id="PTHR43883">
    <property type="entry name" value="SLR0207 PROTEIN"/>
    <property type="match status" value="1"/>
</dbReference>
<sequence>MKSAEIQVLAADLEDRQQTDRARLIETHISWVILIGDFAYKIKKPVRFSFLDFSTCKRRKFFCERELFLNSRLAPQMYLGVFPIYASRKHLSLTNNNGRIVDYAVRMQRMDTAKEMGKLLAAGKVGQKQIVTLAAKLAAFHRSAKVVQRHVDLRALHKRWAELLTVQSLTKKRLGEGCAAILQKAVEYGKRYLKFNSAIISERYKSGAVRDLHGDLHAGNIFLYEEPVIFDCIEFNNDLRQVDMLDELAFLQMDMESYGELELSKLLFEEYSKLMGLATTTAPKGLYQYYKIYRAAVRAKVQIIQSGSASDKAMSLVFANRYLKLLETYISLPPFDPMV</sequence>
<gene>
    <name evidence="1" type="ORF">NPE20_12215</name>
</gene>
<dbReference type="Proteomes" id="UP001204376">
    <property type="component" value="Unassembled WGS sequence"/>
</dbReference>
<dbReference type="InterPro" id="IPR011009">
    <property type="entry name" value="Kinase-like_dom_sf"/>
</dbReference>
<evidence type="ECO:0008006" key="3">
    <source>
        <dbReference type="Google" id="ProtNLM"/>
    </source>
</evidence>
<comment type="caution">
    <text evidence="1">The sequence shown here is derived from an EMBL/GenBank/DDBJ whole genome shotgun (WGS) entry which is preliminary data.</text>
</comment>
<evidence type="ECO:0000313" key="2">
    <source>
        <dbReference type="Proteomes" id="UP001204376"/>
    </source>
</evidence>
<dbReference type="RefSeq" id="WP_256538928.1">
    <property type="nucleotide sequence ID" value="NZ_JANHOH010000002.1"/>
</dbReference>
<dbReference type="EMBL" id="JANHOH010000002">
    <property type="protein sequence ID" value="MCQ6958731.1"/>
    <property type="molecule type" value="Genomic_DNA"/>
</dbReference>
<dbReference type="InterPro" id="IPR052732">
    <property type="entry name" value="Cell-binding_unc_protein"/>
</dbReference>
<reference evidence="1 2" key="1">
    <citation type="submission" date="2022-07" db="EMBL/GenBank/DDBJ databases">
        <title>Mucilaginibacter sp. JC4.</title>
        <authorList>
            <person name="Le V."/>
            <person name="Ko S.-R."/>
            <person name="Ahn C.-Y."/>
            <person name="Oh H.-M."/>
        </authorList>
    </citation>
    <scope>NUCLEOTIDE SEQUENCE [LARGE SCALE GENOMIC DNA]</scope>
    <source>
        <strain evidence="1 2">JC4</strain>
    </source>
</reference>
<protein>
    <recommendedName>
        <fullName evidence="3">Aminoglycoside phosphotransferase domain-containing protein</fullName>
    </recommendedName>
</protein>